<dbReference type="EMBL" id="HE575321">
    <property type="protein sequence ID" value="CCC92387.1"/>
    <property type="molecule type" value="Genomic_DNA"/>
</dbReference>
<proteinExistence type="predicted"/>
<dbReference type="GO" id="GO:0000287">
    <property type="term" value="F:magnesium ion binding"/>
    <property type="evidence" value="ECO:0007669"/>
    <property type="project" value="InterPro"/>
</dbReference>
<protein>
    <submittedName>
        <fullName evidence="1">Uncharacterized protein</fullName>
    </submittedName>
</protein>
<gene>
    <name evidence="1" type="ORF">TCIL3000_8_6140</name>
</gene>
<dbReference type="AlphaFoldDB" id="G0USM4"/>
<dbReference type="PANTHER" id="PTHR14217">
    <property type="entry name" value="INOSITOL-TETRAKISPHOSPHATE 1-KINASE"/>
    <property type="match status" value="1"/>
</dbReference>
<dbReference type="GO" id="GO:0005524">
    <property type="term" value="F:ATP binding"/>
    <property type="evidence" value="ECO:0007669"/>
    <property type="project" value="InterPro"/>
</dbReference>
<organism evidence="1">
    <name type="scientific">Trypanosoma congolense (strain IL3000)</name>
    <dbReference type="NCBI Taxonomy" id="1068625"/>
    <lineage>
        <taxon>Eukaryota</taxon>
        <taxon>Discoba</taxon>
        <taxon>Euglenozoa</taxon>
        <taxon>Kinetoplastea</taxon>
        <taxon>Metakinetoplastina</taxon>
        <taxon>Trypanosomatida</taxon>
        <taxon>Trypanosomatidae</taxon>
        <taxon>Trypanosoma</taxon>
        <taxon>Nannomonas</taxon>
    </lineage>
</organism>
<dbReference type="InterPro" id="IPR008656">
    <property type="entry name" value="Inositol_tetrakis-P_1-kinase"/>
</dbReference>
<dbReference type="GO" id="GO:0047325">
    <property type="term" value="F:inositol-3,4,5,6-tetrakisphosphate 1-kinase activity"/>
    <property type="evidence" value="ECO:0007669"/>
    <property type="project" value="InterPro"/>
</dbReference>
<accession>G0USM4</accession>
<name>G0USM4_TRYCI</name>
<dbReference type="GO" id="GO:0052725">
    <property type="term" value="F:inositol-1,3,4-trisphosphate 6-kinase activity"/>
    <property type="evidence" value="ECO:0007669"/>
    <property type="project" value="InterPro"/>
</dbReference>
<dbReference type="VEuPathDB" id="TriTrypDB:TcIL3000_8_6140"/>
<reference evidence="1" key="1">
    <citation type="journal article" date="2012" name="Proc. Natl. Acad. Sci. U.S.A.">
        <title>Antigenic diversity is generated by distinct evolutionary mechanisms in African trypanosome species.</title>
        <authorList>
            <person name="Jackson A.P."/>
            <person name="Berry A."/>
            <person name="Aslett M."/>
            <person name="Allison H.C."/>
            <person name="Burton P."/>
            <person name="Vavrova-Anderson J."/>
            <person name="Brown R."/>
            <person name="Browne H."/>
            <person name="Corton N."/>
            <person name="Hauser H."/>
            <person name="Gamble J."/>
            <person name="Gilderthorp R."/>
            <person name="Marcello L."/>
            <person name="McQuillan J."/>
            <person name="Otto T.D."/>
            <person name="Quail M.A."/>
            <person name="Sanders M.J."/>
            <person name="van Tonder A."/>
            <person name="Ginger M.L."/>
            <person name="Field M.C."/>
            <person name="Barry J.D."/>
            <person name="Hertz-Fowler C."/>
            <person name="Berriman M."/>
        </authorList>
    </citation>
    <scope>NUCLEOTIDE SEQUENCE</scope>
    <source>
        <strain evidence="1">IL3000</strain>
    </source>
</reference>
<dbReference type="GO" id="GO:0032957">
    <property type="term" value="P:inositol trisphosphate metabolic process"/>
    <property type="evidence" value="ECO:0007669"/>
    <property type="project" value="InterPro"/>
</dbReference>
<sequence length="378" mass="41725">MGSAGPPHTIVFVDMKFDTANCKMSTENDLEVDVILQKTSTLPPEAFQALLQWCEVTSALRSEKELPPVVVIDPPQIAQVVLRRSLLVSVLHSGMPASLCLTPRSWVCHCPAGVPELIEGGDKEGTEKRVEDGNGSEAWWIAKTDLSTGLPYTHRMVVWYGPFPRGGVPLAVRRLLPSEASTFVMQEFLVHAIPFVLKVYCVGGHMSIRAVPVASLAYVGCRELYSPHGEGLSREPIAVDSQKMFSHKGEWERQHPQLANFWRSYLAEGSQFHSRCLHIASQLSQVLQLSLFGFDLLLLPAEPDWKGWSKPNCPMTPEAVGKLLFDEENEGVPTAVLRNVFPVVVDVNYFPGYGGMPNVEQYMLELIESRVNGAGSSA</sequence>
<dbReference type="GO" id="GO:0052726">
    <property type="term" value="F:inositol-1,3,4-trisphosphate 5-kinase activity"/>
    <property type="evidence" value="ECO:0007669"/>
    <property type="project" value="InterPro"/>
</dbReference>
<evidence type="ECO:0000313" key="1">
    <source>
        <dbReference type="EMBL" id="CCC92387.1"/>
    </source>
</evidence>
<dbReference type="Gene3D" id="3.30.470.20">
    <property type="entry name" value="ATP-grasp fold, B domain"/>
    <property type="match status" value="1"/>
</dbReference>
<dbReference type="GO" id="GO:0005737">
    <property type="term" value="C:cytoplasm"/>
    <property type="evidence" value="ECO:0007669"/>
    <property type="project" value="TreeGrafter"/>
</dbReference>
<dbReference type="PANTHER" id="PTHR14217:SF1">
    <property type="entry name" value="INOSITOL-TETRAKISPHOSPHATE 1-KINASE"/>
    <property type="match status" value="1"/>
</dbReference>